<dbReference type="GO" id="GO:0046872">
    <property type="term" value="F:metal ion binding"/>
    <property type="evidence" value="ECO:0007669"/>
    <property type="project" value="UniProtKB-KW"/>
</dbReference>
<comment type="function">
    <text evidence="1">Broad specificity carboxypetidase that releases amino acids sequentially from the C-terminus, including neutral, aromatic, polar and basic residues.</text>
</comment>
<comment type="cofactor">
    <cofactor evidence="2">
        <name>Zn(2+)</name>
        <dbReference type="ChEBI" id="CHEBI:29105"/>
    </cofactor>
    <text evidence="2">Binds 1 zinc ion per subunit.</text>
</comment>
<comment type="catalytic activity">
    <reaction evidence="1">
        <text>Release of a C-terminal amino acid with broad specificity, except for -Pro.</text>
        <dbReference type="EC" id="3.4.17.19"/>
    </reaction>
</comment>
<feature type="active site" description="Proton donor/acceptor" evidence="3">
    <location>
        <position position="267"/>
    </location>
</feature>
<organism evidence="4 5">
    <name type="scientific">Halomarina rubra</name>
    <dbReference type="NCBI Taxonomy" id="2071873"/>
    <lineage>
        <taxon>Archaea</taxon>
        <taxon>Methanobacteriati</taxon>
        <taxon>Methanobacteriota</taxon>
        <taxon>Stenosarchaea group</taxon>
        <taxon>Halobacteria</taxon>
        <taxon>Halobacteriales</taxon>
        <taxon>Natronomonadaceae</taxon>
        <taxon>Halomarina</taxon>
    </lineage>
</organism>
<dbReference type="Pfam" id="PF02074">
    <property type="entry name" value="Peptidase_M32"/>
    <property type="match status" value="1"/>
</dbReference>
<keyword evidence="1 4" id="KW-0121">Carboxypeptidase</keyword>
<dbReference type="PANTHER" id="PTHR34217:SF1">
    <property type="entry name" value="CARBOXYPEPTIDASE 1"/>
    <property type="match status" value="1"/>
</dbReference>
<keyword evidence="1 2" id="KW-0479">Metal-binding</keyword>
<keyword evidence="1" id="KW-0482">Metalloprotease</keyword>
<dbReference type="InterPro" id="IPR001333">
    <property type="entry name" value="Peptidase_M32_Taq"/>
</dbReference>
<feature type="binding site" evidence="2">
    <location>
        <position position="270"/>
    </location>
    <ligand>
        <name>Zn(2+)</name>
        <dbReference type="ChEBI" id="CHEBI:29105"/>
        <note>catalytic</note>
    </ligand>
</feature>
<evidence type="ECO:0000256" key="3">
    <source>
        <dbReference type="PIRSR" id="PIRSR006615-2"/>
    </source>
</evidence>
<gene>
    <name evidence="4" type="ORF">ACFSBT_13830</name>
</gene>
<keyword evidence="5" id="KW-1185">Reference proteome</keyword>
<dbReference type="Gene3D" id="1.10.1370.30">
    <property type="match status" value="1"/>
</dbReference>
<sequence length="503" mass="58297">MAELDQSETFERLARRAEKVGTLETMDNLLFWDQQVMMPSGGTPARSMQRGLVSSLQHDLIGGEEVAEWLDVLDEASLDDEQRAVVREVRRDHERTAAVDRDLIEETNAVISEANDAWEEAKANDDFETFAPYLERLVELRREYAAQIDPDSEPFAVILAEYEPYVGIDTVETVLNELRERLVPLIEEIRASDTDVEDVFVENAPYDDDRQMALSEDALSFVQCDWGRARLDTSPHPFSYGNRYDMRITTRFHDHSPIDGLMSSLHEYGHATYEQGLDEDRFPGPLGQSRSHSIHESQSRFWENHVGRTEAFWEQFLPIVQKHFPRLSDVSPEQAYRAANQVYEDNLTRVESDEVTYHLHIVIRFEIERDLMNGDLDVEDVPDVWNDKYEQYLGIRPPTDSEGCLQDIHWSIGRIGTFQGYTLGTVFSAQLEHALEADFEATLDELVREQRFDDLREWMEAHVHYHGKEYPTDELAEVATGEPLTAEYFLDRIERKYRALYDC</sequence>
<feature type="binding site" evidence="2">
    <location>
        <position position="266"/>
    </location>
    <ligand>
        <name>Zn(2+)</name>
        <dbReference type="ChEBI" id="CHEBI:29105"/>
        <note>catalytic</note>
    </ligand>
</feature>
<dbReference type="Proteomes" id="UP001597187">
    <property type="component" value="Unassembled WGS sequence"/>
</dbReference>
<feature type="binding site" evidence="2">
    <location>
        <position position="296"/>
    </location>
    <ligand>
        <name>Zn(2+)</name>
        <dbReference type="ChEBI" id="CHEBI:29105"/>
        <note>catalytic</note>
    </ligand>
</feature>
<name>A0ABD6AX72_9EURY</name>
<keyword evidence="1 4" id="KW-0378">Hydrolase</keyword>
<dbReference type="CDD" id="cd06460">
    <property type="entry name" value="M32_Taq"/>
    <property type="match status" value="1"/>
</dbReference>
<evidence type="ECO:0000256" key="1">
    <source>
        <dbReference type="PIRNR" id="PIRNR006615"/>
    </source>
</evidence>
<dbReference type="GO" id="GO:0004181">
    <property type="term" value="F:metallocarboxypeptidase activity"/>
    <property type="evidence" value="ECO:0007669"/>
    <property type="project" value="UniProtKB-UniRule"/>
</dbReference>
<dbReference type="PRINTS" id="PR00998">
    <property type="entry name" value="CRBOXYPTASET"/>
</dbReference>
<keyword evidence="2" id="KW-0862">Zinc</keyword>
<dbReference type="PIRSF" id="PIRSF006615">
    <property type="entry name" value="Zn_crbxpep_Taq"/>
    <property type="match status" value="1"/>
</dbReference>
<evidence type="ECO:0000313" key="5">
    <source>
        <dbReference type="Proteomes" id="UP001597187"/>
    </source>
</evidence>
<dbReference type="AlphaFoldDB" id="A0ABD6AX72"/>
<dbReference type="RefSeq" id="WP_250874326.1">
    <property type="nucleotide sequence ID" value="NZ_JALXFV010000007.1"/>
</dbReference>
<accession>A0ABD6AX72</accession>
<dbReference type="SUPFAM" id="SSF55486">
    <property type="entry name" value="Metalloproteases ('zincins'), catalytic domain"/>
    <property type="match status" value="1"/>
</dbReference>
<dbReference type="GO" id="GO:0006508">
    <property type="term" value="P:proteolysis"/>
    <property type="evidence" value="ECO:0007669"/>
    <property type="project" value="UniProtKB-UniRule"/>
</dbReference>
<protein>
    <recommendedName>
        <fullName evidence="1">Metal-dependent carboxypeptidase</fullName>
        <ecNumber evidence="1">3.4.17.19</ecNumber>
    </recommendedName>
</protein>
<keyword evidence="1" id="KW-0645">Protease</keyword>
<evidence type="ECO:0000313" key="4">
    <source>
        <dbReference type="EMBL" id="MFD1514357.1"/>
    </source>
</evidence>
<reference evidence="4 5" key="1">
    <citation type="journal article" date="2019" name="Int. J. Syst. Evol. Microbiol.">
        <title>The Global Catalogue of Microorganisms (GCM) 10K type strain sequencing project: providing services to taxonomists for standard genome sequencing and annotation.</title>
        <authorList>
            <consortium name="The Broad Institute Genomics Platform"/>
            <consortium name="The Broad Institute Genome Sequencing Center for Infectious Disease"/>
            <person name="Wu L."/>
            <person name="Ma J."/>
        </authorList>
    </citation>
    <scope>NUCLEOTIDE SEQUENCE [LARGE SCALE GENOMIC DNA]</scope>
    <source>
        <strain evidence="4 5">CGMCC 1.12563</strain>
    </source>
</reference>
<evidence type="ECO:0000256" key="2">
    <source>
        <dbReference type="PIRSR" id="PIRSR006615-1"/>
    </source>
</evidence>
<proteinExistence type="inferred from homology"/>
<dbReference type="PROSITE" id="PS52034">
    <property type="entry name" value="PEPTIDASE_M32"/>
    <property type="match status" value="1"/>
</dbReference>
<comment type="similarity">
    <text evidence="1">Belongs to the peptidase M32 family.</text>
</comment>
<dbReference type="PANTHER" id="PTHR34217">
    <property type="entry name" value="METAL-DEPENDENT CARBOXYPEPTIDASE"/>
    <property type="match status" value="1"/>
</dbReference>
<comment type="caution">
    <text evidence="4">The sequence shown here is derived from an EMBL/GenBank/DDBJ whole genome shotgun (WGS) entry which is preliminary data.</text>
</comment>
<dbReference type="EMBL" id="JBHUDC010000007">
    <property type="protein sequence ID" value="MFD1514357.1"/>
    <property type="molecule type" value="Genomic_DNA"/>
</dbReference>
<dbReference type="EC" id="3.4.17.19" evidence="1"/>